<accession>A0A0G4F470</accession>
<organism evidence="2 3">
    <name type="scientific">Vitrella brassicaformis (strain CCMP3155)</name>
    <dbReference type="NCBI Taxonomy" id="1169540"/>
    <lineage>
        <taxon>Eukaryota</taxon>
        <taxon>Sar</taxon>
        <taxon>Alveolata</taxon>
        <taxon>Colpodellida</taxon>
        <taxon>Vitrellaceae</taxon>
        <taxon>Vitrella</taxon>
    </lineage>
</organism>
<evidence type="ECO:0000256" key="1">
    <source>
        <dbReference type="SAM" id="MobiDB-lite"/>
    </source>
</evidence>
<dbReference type="Proteomes" id="UP000041254">
    <property type="component" value="Unassembled WGS sequence"/>
</dbReference>
<feature type="region of interest" description="Disordered" evidence="1">
    <location>
        <begin position="68"/>
        <end position="102"/>
    </location>
</feature>
<evidence type="ECO:0000313" key="3">
    <source>
        <dbReference type="Proteomes" id="UP000041254"/>
    </source>
</evidence>
<dbReference type="OrthoDB" id="419317at2759"/>
<proteinExistence type="predicted"/>
<evidence type="ECO:0000313" key="2">
    <source>
        <dbReference type="EMBL" id="CEM06828.1"/>
    </source>
</evidence>
<feature type="region of interest" description="Disordered" evidence="1">
    <location>
        <begin position="120"/>
        <end position="142"/>
    </location>
</feature>
<keyword evidence="3" id="KW-1185">Reference proteome</keyword>
<dbReference type="VEuPathDB" id="CryptoDB:Vbra_8799"/>
<dbReference type="AlphaFoldDB" id="A0A0G4F470"/>
<name>A0A0G4F470_VITBC</name>
<dbReference type="STRING" id="1169540.A0A0G4F470"/>
<protein>
    <submittedName>
        <fullName evidence="2">Uncharacterized protein</fullName>
    </submittedName>
</protein>
<gene>
    <name evidence="2" type="ORF">Vbra_8799</name>
</gene>
<sequence>MDAEEESLELLQDLQASLDHYNSELKEKTDCLPPPRAALVEALCTHLDKSATELANVLHNWNQPAAAAAAPEPLAESAGGGLPRSRSRGDSAFPDDSTVPNFGSVAEMLSSAEGMVMADEGGRQDVGGASQAPAPPQTPPDEVLARLPDHVRRRWDMWTGNPAAFSLQVIRQAMQRPFSNAYLSGDPSSRNTTQLILPAPNTYLSLRWHRTVSRVGLPDAPPPPAELREGYAAALIRDVVEQAVSHPDYVSQPDRYPSLQRAVALCTKSHQSDQQPK</sequence>
<reference evidence="2 3" key="1">
    <citation type="submission" date="2014-11" db="EMBL/GenBank/DDBJ databases">
        <authorList>
            <person name="Zhu J."/>
            <person name="Qi W."/>
            <person name="Song R."/>
        </authorList>
    </citation>
    <scope>NUCLEOTIDE SEQUENCE [LARGE SCALE GENOMIC DNA]</scope>
</reference>
<dbReference type="EMBL" id="CDMY01000371">
    <property type="protein sequence ID" value="CEM06828.1"/>
    <property type="molecule type" value="Genomic_DNA"/>
</dbReference>
<dbReference type="InParanoid" id="A0A0G4F470"/>
<feature type="compositionally biased region" description="Low complexity" evidence="1">
    <location>
        <begin position="68"/>
        <end position="77"/>
    </location>
</feature>